<keyword evidence="9" id="KW-1185">Reference proteome</keyword>
<dbReference type="PANTHER" id="PTHR30606:SF10">
    <property type="entry name" value="PHOSPHATIDYLINOSITOL MANNOSIDE ACYLTRANSFERASE"/>
    <property type="match status" value="1"/>
</dbReference>
<comment type="caution">
    <text evidence="8">The sequence shown here is derived from an EMBL/GenBank/DDBJ whole genome shotgun (WGS) entry which is preliminary data.</text>
</comment>
<dbReference type="GO" id="GO:0009247">
    <property type="term" value="P:glycolipid biosynthetic process"/>
    <property type="evidence" value="ECO:0007669"/>
    <property type="project" value="UniProtKB-ARBA"/>
</dbReference>
<keyword evidence="7" id="KW-0812">Transmembrane</keyword>
<feature type="transmembrane region" description="Helical" evidence="7">
    <location>
        <begin position="12"/>
        <end position="29"/>
    </location>
</feature>
<sequence length="296" mass="33159">MAKARAAYTLRYRLEYYLIRSMLFVMGILPFRQRSALMAWGMSRVVAPLVGYQKRVRDNLDRVWPEMDPAKRDALTLEINRNVGRTICELFSPRDLVSMAQKTAMTGAGLAALEAAQAANRPAIVISGHFGNYDIARARMIAEGFKVGALYRHMNNPIFHDFYLKNISTIGTPLFERGRPGLGQMVKHLKGGGTLAALIDVRANNGIPLPFCGHMALTATSMAELALRYDAVLIPFYGTRLPNGEGFAIDLEDPIPHSDPETMTQALNLSLEARVLQNPEQWFWIHNRWKGADQEQ</sequence>
<evidence type="ECO:0000256" key="5">
    <source>
        <dbReference type="ARBA" id="ARBA00023136"/>
    </source>
</evidence>
<reference evidence="8 9" key="1">
    <citation type="submission" date="2018-09" db="EMBL/GenBank/DDBJ databases">
        <title>Genomic Encyclopedia of Archaeal and Bacterial Type Strains, Phase II (KMG-II): from individual species to whole genera.</title>
        <authorList>
            <person name="Goeker M."/>
        </authorList>
    </citation>
    <scope>NUCLEOTIDE SEQUENCE [LARGE SCALE GENOMIC DNA]</scope>
    <source>
        <strain evidence="8 9">DSM 11458</strain>
    </source>
</reference>
<comment type="subcellular location">
    <subcellularLocation>
        <location evidence="1">Cell inner membrane</location>
    </subcellularLocation>
</comment>
<gene>
    <name evidence="8" type="ORF">C8N30_0546</name>
</gene>
<dbReference type="GO" id="GO:0016746">
    <property type="term" value="F:acyltransferase activity"/>
    <property type="evidence" value="ECO:0007669"/>
    <property type="project" value="UniProtKB-KW"/>
</dbReference>
<dbReference type="GO" id="GO:0005886">
    <property type="term" value="C:plasma membrane"/>
    <property type="evidence" value="ECO:0007669"/>
    <property type="project" value="UniProtKB-SubCell"/>
</dbReference>
<evidence type="ECO:0000256" key="6">
    <source>
        <dbReference type="ARBA" id="ARBA00023315"/>
    </source>
</evidence>
<evidence type="ECO:0000256" key="3">
    <source>
        <dbReference type="ARBA" id="ARBA00022519"/>
    </source>
</evidence>
<dbReference type="AlphaFoldDB" id="A0A420DNZ6"/>
<dbReference type="EMBL" id="RAQK01000001">
    <property type="protein sequence ID" value="RKE95996.1"/>
    <property type="molecule type" value="Genomic_DNA"/>
</dbReference>
<dbReference type="OrthoDB" id="9801955at2"/>
<keyword evidence="2" id="KW-1003">Cell membrane</keyword>
<keyword evidence="3" id="KW-0997">Cell inner membrane</keyword>
<protein>
    <submittedName>
        <fullName evidence="8">KDO2-lipid IV(A) lauroyltransferase</fullName>
    </submittedName>
</protein>
<keyword evidence="5 7" id="KW-0472">Membrane</keyword>
<keyword evidence="4 8" id="KW-0808">Transferase</keyword>
<dbReference type="STRING" id="1443111.Z949_2515"/>
<dbReference type="InterPro" id="IPR004960">
    <property type="entry name" value="LipA_acyltrans"/>
</dbReference>
<dbReference type="RefSeq" id="WP_025062949.1">
    <property type="nucleotide sequence ID" value="NZ_RAQK01000001.1"/>
</dbReference>
<evidence type="ECO:0000313" key="8">
    <source>
        <dbReference type="EMBL" id="RKE95996.1"/>
    </source>
</evidence>
<dbReference type="Proteomes" id="UP000284407">
    <property type="component" value="Unassembled WGS sequence"/>
</dbReference>
<evidence type="ECO:0000256" key="7">
    <source>
        <dbReference type="SAM" id="Phobius"/>
    </source>
</evidence>
<evidence type="ECO:0000313" key="9">
    <source>
        <dbReference type="Proteomes" id="UP000284407"/>
    </source>
</evidence>
<organism evidence="8 9">
    <name type="scientific">Sulfitobacter guttiformis</name>
    <dbReference type="NCBI Taxonomy" id="74349"/>
    <lineage>
        <taxon>Bacteria</taxon>
        <taxon>Pseudomonadati</taxon>
        <taxon>Pseudomonadota</taxon>
        <taxon>Alphaproteobacteria</taxon>
        <taxon>Rhodobacterales</taxon>
        <taxon>Roseobacteraceae</taxon>
        <taxon>Sulfitobacter</taxon>
    </lineage>
</organism>
<dbReference type="CDD" id="cd07984">
    <property type="entry name" value="LPLAT_LABLAT-like"/>
    <property type="match status" value="1"/>
</dbReference>
<dbReference type="PIRSF" id="PIRSF026649">
    <property type="entry name" value="MsbB"/>
    <property type="match status" value="1"/>
</dbReference>
<accession>A0A420DNZ6</accession>
<evidence type="ECO:0000256" key="2">
    <source>
        <dbReference type="ARBA" id="ARBA00022475"/>
    </source>
</evidence>
<evidence type="ECO:0000256" key="4">
    <source>
        <dbReference type="ARBA" id="ARBA00022679"/>
    </source>
</evidence>
<keyword evidence="6" id="KW-0012">Acyltransferase</keyword>
<proteinExistence type="predicted"/>
<evidence type="ECO:0000256" key="1">
    <source>
        <dbReference type="ARBA" id="ARBA00004533"/>
    </source>
</evidence>
<dbReference type="Pfam" id="PF03279">
    <property type="entry name" value="Lip_A_acyltrans"/>
    <property type="match status" value="1"/>
</dbReference>
<keyword evidence="7" id="KW-1133">Transmembrane helix</keyword>
<name>A0A420DNZ6_9RHOB</name>
<dbReference type="PANTHER" id="PTHR30606">
    <property type="entry name" value="LIPID A BIOSYNTHESIS LAUROYL ACYLTRANSFERASE"/>
    <property type="match status" value="1"/>
</dbReference>